<name>A0A2M7TIL3_UNCKA</name>
<keyword evidence="4 8" id="KW-0812">Transmembrane</keyword>
<feature type="transmembrane region" description="Helical" evidence="8">
    <location>
        <begin position="7"/>
        <end position="26"/>
    </location>
</feature>
<dbReference type="InterPro" id="IPR018584">
    <property type="entry name" value="GT87"/>
</dbReference>
<comment type="similarity">
    <text evidence="7">Belongs to the glycosyltransferase 87 family.</text>
</comment>
<feature type="transmembrane region" description="Helical" evidence="8">
    <location>
        <begin position="204"/>
        <end position="221"/>
    </location>
</feature>
<evidence type="ECO:0000256" key="1">
    <source>
        <dbReference type="ARBA" id="ARBA00004651"/>
    </source>
</evidence>
<sequence length="449" mass="51075">MELLTKIQSNAQNIFWVAYGFLLFGYGPSQGYWNGMLLPFLVVSAALLLVYVGVSKDSKKNLLPVSIREPVILVMFSIGIGLLSAGHLTYAPKTITPMVEWFYVMVIPLVGLYLLDGEVFKPKFALILLCVLYLRVIYITSGIPPIDVFDFVNSGVHGLLAGKNPYAMFYTISYNGTPADYYGYFPSTLLLTIPGAYLFSDLRVTYLVVDFVTMGIIYWVVAKRLNLKKYAEVLVLLFALNPVTFYMTEFAWIEPLMVFSVAMVLFFYITNKSNLWALFVGIFLTIKQYNILFLLPFIRLKKWTVKTLLVTGLFVEVLLSYFILLSPKDFLHDTVQFHLSQPPRWDAQTITTFLHVNFKLDSIPLPIIGGILLMVCGYAFFVQNGRLSQAILGGATILFIAFLINQQAFVNYYYFINSALILFIVAYLYEQKDNRQISKDKTPELLSIQ</sequence>
<evidence type="ECO:0008006" key="11">
    <source>
        <dbReference type="Google" id="ProtNLM"/>
    </source>
</evidence>
<evidence type="ECO:0000256" key="3">
    <source>
        <dbReference type="ARBA" id="ARBA00022679"/>
    </source>
</evidence>
<dbReference type="AlphaFoldDB" id="A0A2M7TIL3"/>
<dbReference type="Proteomes" id="UP000228920">
    <property type="component" value="Unassembled WGS sequence"/>
</dbReference>
<dbReference type="GO" id="GO:0016758">
    <property type="term" value="F:hexosyltransferase activity"/>
    <property type="evidence" value="ECO:0007669"/>
    <property type="project" value="InterPro"/>
</dbReference>
<feature type="transmembrane region" description="Helical" evidence="8">
    <location>
        <begin position="275"/>
        <end position="295"/>
    </location>
</feature>
<gene>
    <name evidence="9" type="ORF">COY32_03615</name>
</gene>
<accession>A0A2M7TIL3</accession>
<feature type="transmembrane region" description="Helical" evidence="8">
    <location>
        <begin position="307"/>
        <end position="324"/>
    </location>
</feature>
<evidence type="ECO:0000256" key="5">
    <source>
        <dbReference type="ARBA" id="ARBA00022989"/>
    </source>
</evidence>
<evidence type="ECO:0000256" key="4">
    <source>
        <dbReference type="ARBA" id="ARBA00022692"/>
    </source>
</evidence>
<comment type="caution">
    <text evidence="9">The sequence shown here is derived from an EMBL/GenBank/DDBJ whole genome shotgun (WGS) entry which is preliminary data.</text>
</comment>
<protein>
    <recommendedName>
        <fullName evidence="11">Glycosyltransferase RgtA/B/C/D-like domain-containing protein</fullName>
    </recommendedName>
</protein>
<keyword evidence="2" id="KW-1003">Cell membrane</keyword>
<proteinExistence type="inferred from homology"/>
<evidence type="ECO:0000256" key="7">
    <source>
        <dbReference type="ARBA" id="ARBA00024033"/>
    </source>
</evidence>
<feature type="transmembrane region" description="Helical" evidence="8">
    <location>
        <begin position="32"/>
        <end position="52"/>
    </location>
</feature>
<keyword evidence="5 8" id="KW-1133">Transmembrane helix</keyword>
<dbReference type="Pfam" id="PF09594">
    <property type="entry name" value="GT87"/>
    <property type="match status" value="1"/>
</dbReference>
<evidence type="ECO:0000256" key="8">
    <source>
        <dbReference type="SAM" id="Phobius"/>
    </source>
</evidence>
<evidence type="ECO:0000256" key="6">
    <source>
        <dbReference type="ARBA" id="ARBA00023136"/>
    </source>
</evidence>
<organism evidence="9 10">
    <name type="scientific">candidate division WWE3 bacterium CG_4_10_14_0_2_um_filter_41_14</name>
    <dbReference type="NCBI Taxonomy" id="1975072"/>
    <lineage>
        <taxon>Bacteria</taxon>
        <taxon>Katanobacteria</taxon>
    </lineage>
</organism>
<evidence type="ECO:0000256" key="2">
    <source>
        <dbReference type="ARBA" id="ARBA00022475"/>
    </source>
</evidence>
<feature type="transmembrane region" description="Helical" evidence="8">
    <location>
        <begin position="98"/>
        <end position="115"/>
    </location>
</feature>
<feature type="transmembrane region" description="Helical" evidence="8">
    <location>
        <begin position="363"/>
        <end position="382"/>
    </location>
</feature>
<reference evidence="10" key="1">
    <citation type="submission" date="2017-09" db="EMBL/GenBank/DDBJ databases">
        <title>Depth-based differentiation of microbial function through sediment-hosted aquifers and enrichment of novel symbionts in the deep terrestrial subsurface.</title>
        <authorList>
            <person name="Probst A.J."/>
            <person name="Ladd B."/>
            <person name="Jarett J.K."/>
            <person name="Geller-Mcgrath D.E."/>
            <person name="Sieber C.M.K."/>
            <person name="Emerson J.B."/>
            <person name="Anantharaman K."/>
            <person name="Thomas B.C."/>
            <person name="Malmstrom R."/>
            <person name="Stieglmeier M."/>
            <person name="Klingl A."/>
            <person name="Woyke T."/>
            <person name="Ryan C.M."/>
            <person name="Banfield J.F."/>
        </authorList>
    </citation>
    <scope>NUCLEOTIDE SEQUENCE [LARGE SCALE GENOMIC DNA]</scope>
</reference>
<keyword evidence="3" id="KW-0808">Transferase</keyword>
<dbReference type="GO" id="GO:0005886">
    <property type="term" value="C:plasma membrane"/>
    <property type="evidence" value="ECO:0007669"/>
    <property type="project" value="UniProtKB-SubCell"/>
</dbReference>
<comment type="subcellular location">
    <subcellularLocation>
        <location evidence="1">Cell membrane</location>
        <topology evidence="1">Multi-pass membrane protein</topology>
    </subcellularLocation>
</comment>
<evidence type="ECO:0000313" key="10">
    <source>
        <dbReference type="Proteomes" id="UP000228920"/>
    </source>
</evidence>
<keyword evidence="6 8" id="KW-0472">Membrane</keyword>
<evidence type="ECO:0000313" key="9">
    <source>
        <dbReference type="EMBL" id="PIZ46228.1"/>
    </source>
</evidence>
<feature type="transmembrane region" description="Helical" evidence="8">
    <location>
        <begin position="72"/>
        <end position="92"/>
    </location>
</feature>
<feature type="transmembrane region" description="Helical" evidence="8">
    <location>
        <begin position="124"/>
        <end position="143"/>
    </location>
</feature>
<feature type="transmembrane region" description="Helical" evidence="8">
    <location>
        <begin position="412"/>
        <end position="429"/>
    </location>
</feature>
<feature type="transmembrane region" description="Helical" evidence="8">
    <location>
        <begin position="389"/>
        <end position="406"/>
    </location>
</feature>
<dbReference type="EMBL" id="PFNL01000109">
    <property type="protein sequence ID" value="PIZ46228.1"/>
    <property type="molecule type" value="Genomic_DNA"/>
</dbReference>